<dbReference type="Proteomes" id="UP000575241">
    <property type="component" value="Unassembled WGS sequence"/>
</dbReference>
<dbReference type="SUPFAM" id="SSF53474">
    <property type="entry name" value="alpha/beta-Hydrolases"/>
    <property type="match status" value="1"/>
</dbReference>
<dbReference type="InterPro" id="IPR029058">
    <property type="entry name" value="AB_hydrolase_fold"/>
</dbReference>
<dbReference type="GO" id="GO:0016787">
    <property type="term" value="F:hydrolase activity"/>
    <property type="evidence" value="ECO:0007669"/>
    <property type="project" value="UniProtKB-KW"/>
</dbReference>
<evidence type="ECO:0000313" key="3">
    <source>
        <dbReference type="Proteomes" id="UP000575241"/>
    </source>
</evidence>
<comment type="caution">
    <text evidence="2">The sequence shown here is derived from an EMBL/GenBank/DDBJ whole genome shotgun (WGS) entry which is preliminary data.</text>
</comment>
<sequence length="262" mass="27361">MRRLISFPCAGETLAATLDEAAGKTGLLIVSGGNEIRIGAHRGMALLAARVTQAGHPVLRFDRRGIGDSTGENGGYESSAEDIAAAARALRDAGAERILAFGNCDAATALAFFHASAGIDALLLANPWAIEPTDALPPAAAIRSHYAAKLRDPREWLRLLRGGVNIAKLLRGLRKASQKPSEAPAGLTARLATALGGAQVPVTILLAKGDNTAIAFADAFKGAAWEAARARTKVETLDSASHSFAAAADKDWLLQRVLERLA</sequence>
<organism evidence="2 3">
    <name type="scientific">Sphingomonas kyeonggiensis</name>
    <dbReference type="NCBI Taxonomy" id="1268553"/>
    <lineage>
        <taxon>Bacteria</taxon>
        <taxon>Pseudomonadati</taxon>
        <taxon>Pseudomonadota</taxon>
        <taxon>Alphaproteobacteria</taxon>
        <taxon>Sphingomonadales</taxon>
        <taxon>Sphingomonadaceae</taxon>
        <taxon>Sphingomonas</taxon>
    </lineage>
</organism>
<dbReference type="Gene3D" id="3.40.50.1820">
    <property type="entry name" value="alpha/beta hydrolase"/>
    <property type="match status" value="1"/>
</dbReference>
<gene>
    <name evidence="2" type="ORF">HNP52_002548</name>
</gene>
<reference evidence="2 3" key="1">
    <citation type="submission" date="2020-08" db="EMBL/GenBank/DDBJ databases">
        <title>Functional genomics of gut bacteria from endangered species of beetles.</title>
        <authorList>
            <person name="Carlos-Shanley C."/>
        </authorList>
    </citation>
    <scope>NUCLEOTIDE SEQUENCE [LARGE SCALE GENOMIC DNA]</scope>
    <source>
        <strain evidence="2 3">S00224</strain>
    </source>
</reference>
<evidence type="ECO:0000259" key="1">
    <source>
        <dbReference type="Pfam" id="PF12697"/>
    </source>
</evidence>
<evidence type="ECO:0000313" key="2">
    <source>
        <dbReference type="EMBL" id="MBB4839479.1"/>
    </source>
</evidence>
<name>A0A7W7NT81_9SPHN</name>
<protein>
    <submittedName>
        <fullName evidence="2">Exosortase A-associated hydrolase 1</fullName>
    </submittedName>
</protein>
<keyword evidence="3" id="KW-1185">Reference proteome</keyword>
<dbReference type="AlphaFoldDB" id="A0A7W7NT81"/>
<dbReference type="InterPro" id="IPR000073">
    <property type="entry name" value="AB_hydrolase_1"/>
</dbReference>
<keyword evidence="2" id="KW-0378">Hydrolase</keyword>
<dbReference type="InterPro" id="IPR017531">
    <property type="entry name" value="Hydrolase-1_PEP"/>
</dbReference>
<dbReference type="NCBIfam" id="TIGR03100">
    <property type="entry name" value="hydr1_PEP"/>
    <property type="match status" value="1"/>
</dbReference>
<dbReference type="EMBL" id="JACHLN010000002">
    <property type="protein sequence ID" value="MBB4839479.1"/>
    <property type="molecule type" value="Genomic_DNA"/>
</dbReference>
<dbReference type="RefSeq" id="WP_184167575.1">
    <property type="nucleotide sequence ID" value="NZ_JACHLN010000002.1"/>
</dbReference>
<proteinExistence type="predicted"/>
<accession>A0A7W7NT81</accession>
<feature type="domain" description="AB hydrolase-1" evidence="1">
    <location>
        <begin position="46"/>
        <end position="246"/>
    </location>
</feature>
<dbReference type="Pfam" id="PF12697">
    <property type="entry name" value="Abhydrolase_6"/>
    <property type="match status" value="1"/>
</dbReference>